<proteinExistence type="predicted"/>
<accession>A0AAP0LGV9</accession>
<keyword evidence="1" id="KW-0812">Transmembrane</keyword>
<dbReference type="AlphaFoldDB" id="A0AAP0LGV9"/>
<feature type="transmembrane region" description="Helical" evidence="1">
    <location>
        <begin position="12"/>
        <end position="32"/>
    </location>
</feature>
<comment type="caution">
    <text evidence="2">The sequence shown here is derived from an EMBL/GenBank/DDBJ whole genome shotgun (WGS) entry which is preliminary data.</text>
</comment>
<organism evidence="2 3">
    <name type="scientific">Stephania yunnanensis</name>
    <dbReference type="NCBI Taxonomy" id="152371"/>
    <lineage>
        <taxon>Eukaryota</taxon>
        <taxon>Viridiplantae</taxon>
        <taxon>Streptophyta</taxon>
        <taxon>Embryophyta</taxon>
        <taxon>Tracheophyta</taxon>
        <taxon>Spermatophyta</taxon>
        <taxon>Magnoliopsida</taxon>
        <taxon>Ranunculales</taxon>
        <taxon>Menispermaceae</taxon>
        <taxon>Menispermoideae</taxon>
        <taxon>Cissampelideae</taxon>
        <taxon>Stephania</taxon>
    </lineage>
</organism>
<sequence length="123" mass="13646">MPLYVLIGPTSLNFLLGIPSFVSAFVLVFPFAPSAIFLATFGGPAGALPIHEVHTLVPEMSLLPLKICCDVNFVTLIRRHKCARRQLQENEWDELKEMVWRDMTKDLIAWSCECPSAGGDGVE</sequence>
<dbReference type="EMBL" id="JBBNAF010000001">
    <property type="protein sequence ID" value="KAK9169922.1"/>
    <property type="molecule type" value="Genomic_DNA"/>
</dbReference>
<name>A0AAP0LGV9_9MAGN</name>
<protein>
    <submittedName>
        <fullName evidence="2">Uncharacterized protein</fullName>
    </submittedName>
</protein>
<gene>
    <name evidence="2" type="ORF">Syun_002062</name>
</gene>
<evidence type="ECO:0000256" key="1">
    <source>
        <dbReference type="SAM" id="Phobius"/>
    </source>
</evidence>
<keyword evidence="1" id="KW-0472">Membrane</keyword>
<keyword evidence="1" id="KW-1133">Transmembrane helix</keyword>
<dbReference type="Proteomes" id="UP001420932">
    <property type="component" value="Unassembled WGS sequence"/>
</dbReference>
<reference evidence="2 3" key="1">
    <citation type="submission" date="2024-01" db="EMBL/GenBank/DDBJ databases">
        <title>Genome assemblies of Stephania.</title>
        <authorList>
            <person name="Yang L."/>
        </authorList>
    </citation>
    <scope>NUCLEOTIDE SEQUENCE [LARGE SCALE GENOMIC DNA]</scope>
    <source>
        <strain evidence="2">YNDBR</strain>
        <tissue evidence="2">Leaf</tissue>
    </source>
</reference>
<evidence type="ECO:0000313" key="3">
    <source>
        <dbReference type="Proteomes" id="UP001420932"/>
    </source>
</evidence>
<evidence type="ECO:0000313" key="2">
    <source>
        <dbReference type="EMBL" id="KAK9169922.1"/>
    </source>
</evidence>
<keyword evidence="3" id="KW-1185">Reference proteome</keyword>